<dbReference type="CDD" id="cd16917">
    <property type="entry name" value="HATPase_UhpB-NarQ-NarX-like"/>
    <property type="match status" value="1"/>
</dbReference>
<accession>A0A0S4QYK6</accession>
<dbReference type="GO" id="GO:0005524">
    <property type="term" value="F:ATP binding"/>
    <property type="evidence" value="ECO:0007669"/>
    <property type="project" value="UniProtKB-KW"/>
</dbReference>
<dbReference type="InterPro" id="IPR025828">
    <property type="entry name" value="Put_sensor_dom"/>
</dbReference>
<dbReference type="GO" id="GO:0016020">
    <property type="term" value="C:membrane"/>
    <property type="evidence" value="ECO:0007669"/>
    <property type="project" value="InterPro"/>
</dbReference>
<organism evidence="12 13">
    <name type="scientific">Parafrankia irregularis</name>
    <dbReference type="NCBI Taxonomy" id="795642"/>
    <lineage>
        <taxon>Bacteria</taxon>
        <taxon>Bacillati</taxon>
        <taxon>Actinomycetota</taxon>
        <taxon>Actinomycetes</taxon>
        <taxon>Frankiales</taxon>
        <taxon>Frankiaceae</taxon>
        <taxon>Parafrankia</taxon>
    </lineage>
</organism>
<keyword evidence="8" id="KW-0902">Two-component regulatory system</keyword>
<dbReference type="PANTHER" id="PTHR24421:SF10">
    <property type="entry name" value="NITRATE_NITRITE SENSOR PROTEIN NARQ"/>
    <property type="match status" value="1"/>
</dbReference>
<name>A0A0S4QYK6_9ACTN</name>
<keyword evidence="13" id="KW-1185">Reference proteome</keyword>
<feature type="domain" description="Putative sensor" evidence="11">
    <location>
        <begin position="35"/>
        <end position="196"/>
    </location>
</feature>
<dbReference type="Gene3D" id="3.30.565.10">
    <property type="entry name" value="Histidine kinase-like ATPase, C-terminal domain"/>
    <property type="match status" value="1"/>
</dbReference>
<dbReference type="AlphaFoldDB" id="A0A0S4QYK6"/>
<evidence type="ECO:0000256" key="1">
    <source>
        <dbReference type="ARBA" id="ARBA00000085"/>
    </source>
</evidence>
<dbReference type="Gene3D" id="1.20.5.1930">
    <property type="match status" value="1"/>
</dbReference>
<evidence type="ECO:0000256" key="5">
    <source>
        <dbReference type="ARBA" id="ARBA00022741"/>
    </source>
</evidence>
<keyword evidence="7" id="KW-0067">ATP-binding</keyword>
<keyword evidence="9" id="KW-0812">Transmembrane</keyword>
<dbReference type="PANTHER" id="PTHR24421">
    <property type="entry name" value="NITRATE/NITRITE SENSOR PROTEIN NARX-RELATED"/>
    <property type="match status" value="1"/>
</dbReference>
<feature type="transmembrane region" description="Helical" evidence="9">
    <location>
        <begin position="161"/>
        <end position="180"/>
    </location>
</feature>
<proteinExistence type="predicted"/>
<feature type="transmembrane region" description="Helical" evidence="9">
    <location>
        <begin position="65"/>
        <end position="86"/>
    </location>
</feature>
<feature type="transmembrane region" description="Helical" evidence="9">
    <location>
        <begin position="125"/>
        <end position="149"/>
    </location>
</feature>
<reference evidence="13" key="1">
    <citation type="submission" date="2015-11" db="EMBL/GenBank/DDBJ databases">
        <authorList>
            <person name="Varghese N."/>
        </authorList>
    </citation>
    <scope>NUCLEOTIDE SEQUENCE [LARGE SCALE GENOMIC DNA]</scope>
    <source>
        <strain evidence="13">DSM 45899</strain>
    </source>
</reference>
<keyword evidence="4" id="KW-0808">Transferase</keyword>
<dbReference type="RefSeq" id="WP_091285881.1">
    <property type="nucleotide sequence ID" value="NZ_FAOZ01000044.1"/>
</dbReference>
<feature type="domain" description="Signal transduction histidine kinase subgroup 3 dimerisation and phosphoacceptor" evidence="10">
    <location>
        <begin position="227"/>
        <end position="292"/>
    </location>
</feature>
<protein>
    <recommendedName>
        <fullName evidence="2">histidine kinase</fullName>
        <ecNumber evidence="2">2.7.13.3</ecNumber>
    </recommendedName>
</protein>
<evidence type="ECO:0000256" key="8">
    <source>
        <dbReference type="ARBA" id="ARBA00023012"/>
    </source>
</evidence>
<evidence type="ECO:0000256" key="7">
    <source>
        <dbReference type="ARBA" id="ARBA00022840"/>
    </source>
</evidence>
<keyword evidence="5" id="KW-0547">Nucleotide-binding</keyword>
<evidence type="ECO:0000256" key="6">
    <source>
        <dbReference type="ARBA" id="ARBA00022777"/>
    </source>
</evidence>
<dbReference type="SUPFAM" id="SSF55874">
    <property type="entry name" value="ATPase domain of HSP90 chaperone/DNA topoisomerase II/histidine kinase"/>
    <property type="match status" value="1"/>
</dbReference>
<feature type="transmembrane region" description="Helical" evidence="9">
    <location>
        <begin position="36"/>
        <end position="59"/>
    </location>
</feature>
<dbReference type="InterPro" id="IPR011712">
    <property type="entry name" value="Sig_transdc_His_kin_sub3_dim/P"/>
</dbReference>
<dbReference type="EMBL" id="FAOZ01000044">
    <property type="protein sequence ID" value="CUU60661.1"/>
    <property type="molecule type" value="Genomic_DNA"/>
</dbReference>
<keyword evidence="6 12" id="KW-0418">Kinase</keyword>
<gene>
    <name evidence="12" type="ORF">Ga0074812_14422</name>
</gene>
<evidence type="ECO:0000256" key="3">
    <source>
        <dbReference type="ARBA" id="ARBA00022553"/>
    </source>
</evidence>
<keyword evidence="9" id="KW-1133">Transmembrane helix</keyword>
<dbReference type="Pfam" id="PF07730">
    <property type="entry name" value="HisKA_3"/>
    <property type="match status" value="1"/>
</dbReference>
<evidence type="ECO:0000259" key="11">
    <source>
        <dbReference type="Pfam" id="PF13796"/>
    </source>
</evidence>
<keyword evidence="9" id="KW-0472">Membrane</keyword>
<evidence type="ECO:0000256" key="4">
    <source>
        <dbReference type="ARBA" id="ARBA00022679"/>
    </source>
</evidence>
<evidence type="ECO:0000256" key="9">
    <source>
        <dbReference type="SAM" id="Phobius"/>
    </source>
</evidence>
<dbReference type="Proteomes" id="UP000198802">
    <property type="component" value="Unassembled WGS sequence"/>
</dbReference>
<evidence type="ECO:0000313" key="12">
    <source>
        <dbReference type="EMBL" id="CUU60661.1"/>
    </source>
</evidence>
<dbReference type="InterPro" id="IPR050482">
    <property type="entry name" value="Sensor_HK_TwoCompSys"/>
</dbReference>
<dbReference type="EC" id="2.7.13.3" evidence="2"/>
<dbReference type="Pfam" id="PF13796">
    <property type="entry name" value="Sensor"/>
    <property type="match status" value="1"/>
</dbReference>
<dbReference type="GO" id="GO:0000155">
    <property type="term" value="F:phosphorelay sensor kinase activity"/>
    <property type="evidence" value="ECO:0007669"/>
    <property type="project" value="InterPro"/>
</dbReference>
<keyword evidence="3" id="KW-0597">Phosphoprotein</keyword>
<dbReference type="InterPro" id="IPR036890">
    <property type="entry name" value="HATPase_C_sf"/>
</dbReference>
<evidence type="ECO:0000256" key="2">
    <source>
        <dbReference type="ARBA" id="ARBA00012438"/>
    </source>
</evidence>
<sequence length="414" mass="43587">MPEAGLGGLLAPIGNIRPGPADTPALRERVRLTVVALGYALSMAPALVLAILSVVTIALGPLTVGLVFALAVVPATAGVTAGHRWVTGGLLGQRLTATYADTSETTFLARPLRWLRDPARWRDFAFLWFSATGGFVLAVIPPGLLAAPITYLVWMIVDPRWLWFVLLLLSGPAVYVWWLVTPALVRARAVAERAILGGSRVAELQRRVERVTSSRSSALDHSAAEIRRIERDLHDGAQARIAAVGMSVGLAEKLVEQDPAAAVELLREARATTVSALEDLRAVVRGIHPPVLADRGLVGAVEALALTLPLPVTVSLVLDRRLPDPVESAAYFAIAECLANTIKHADATFARVSGSHDGELLRLVVGDDGKGGADIGGAGLTGVARRLAAFDGTLDVVSPAGGPTTATMEIPCRT</sequence>
<evidence type="ECO:0000313" key="13">
    <source>
        <dbReference type="Proteomes" id="UP000198802"/>
    </source>
</evidence>
<comment type="catalytic activity">
    <reaction evidence="1">
        <text>ATP + protein L-histidine = ADP + protein N-phospho-L-histidine.</text>
        <dbReference type="EC" id="2.7.13.3"/>
    </reaction>
</comment>
<evidence type="ECO:0000259" key="10">
    <source>
        <dbReference type="Pfam" id="PF07730"/>
    </source>
</evidence>
<dbReference type="GO" id="GO:0046983">
    <property type="term" value="F:protein dimerization activity"/>
    <property type="evidence" value="ECO:0007669"/>
    <property type="project" value="InterPro"/>
</dbReference>